<dbReference type="Pfam" id="PF07972">
    <property type="entry name" value="Flavodoxin_NdrI"/>
    <property type="match status" value="1"/>
</dbReference>
<dbReference type="InterPro" id="IPR029039">
    <property type="entry name" value="Flavoprotein-like_sf"/>
</dbReference>
<dbReference type="HAMAP" id="MF_00128">
    <property type="entry name" value="NrdI"/>
    <property type="match status" value="1"/>
</dbReference>
<gene>
    <name evidence="4 5" type="primary">nrdI</name>
    <name evidence="5" type="ORF">HMPREF9248_0415</name>
</gene>
<sequence length="160" mass="17422">MNIVYFSSTSENTHRFVQKLRFDAPSGSAISPRALRIPIDPSVQLEVHEPYILICPTYAGGGTSRCGKVDTTGAVPKQVIHFLNKYTNRSLCRAVISSGNTNFGDSFAIAGPIIAHKVGVPLIFQFELSGTMEDVALVSQLVTEEITIEQAQNACTHVKR</sequence>
<dbReference type="Proteomes" id="UP000004431">
    <property type="component" value="Unassembled WGS sequence"/>
</dbReference>
<evidence type="ECO:0000256" key="4">
    <source>
        <dbReference type="HAMAP-Rule" id="MF_00128"/>
    </source>
</evidence>
<dbReference type="InterPro" id="IPR004465">
    <property type="entry name" value="RNR_NrdI"/>
</dbReference>
<dbReference type="InterPro" id="IPR020852">
    <property type="entry name" value="RNR_Ib_NrdI_bac"/>
</dbReference>
<evidence type="ECO:0000313" key="6">
    <source>
        <dbReference type="Proteomes" id="UP000004431"/>
    </source>
</evidence>
<dbReference type="SUPFAM" id="SSF52218">
    <property type="entry name" value="Flavoproteins"/>
    <property type="match status" value="1"/>
</dbReference>
<protein>
    <recommendedName>
        <fullName evidence="3 4">Protein NrdI</fullName>
    </recommendedName>
</protein>
<dbReference type="Gene3D" id="3.40.50.360">
    <property type="match status" value="1"/>
</dbReference>
<evidence type="ECO:0000313" key="5">
    <source>
        <dbReference type="EMBL" id="EFL44420.1"/>
    </source>
</evidence>
<dbReference type="RefSeq" id="WP_006303826.1">
    <property type="nucleotide sequence ID" value="NZ_AEDQ01000016.1"/>
</dbReference>
<comment type="caution">
    <text evidence="5">The sequence shown here is derived from an EMBL/GenBank/DDBJ whole genome shotgun (WGS) entry which is preliminary data.</text>
</comment>
<accession>A0ABN0B0U1</accession>
<dbReference type="PANTHER" id="PTHR37297:SF1">
    <property type="entry name" value="PROTEIN NRDI"/>
    <property type="match status" value="1"/>
</dbReference>
<organism evidence="5 6">
    <name type="scientific">Fannyhessea vaginae PB189-T1-4</name>
    <dbReference type="NCBI Taxonomy" id="866774"/>
    <lineage>
        <taxon>Bacteria</taxon>
        <taxon>Bacillati</taxon>
        <taxon>Actinomycetota</taxon>
        <taxon>Coriobacteriia</taxon>
        <taxon>Coriobacteriales</taxon>
        <taxon>Atopobiaceae</taxon>
        <taxon>Fannyhessea</taxon>
    </lineage>
</organism>
<comment type="function">
    <text evidence="1 4">Probably involved in ribonucleotide reductase function.</text>
</comment>
<evidence type="ECO:0000256" key="3">
    <source>
        <dbReference type="ARBA" id="ARBA00020129"/>
    </source>
</evidence>
<dbReference type="NCBIfam" id="TIGR00333">
    <property type="entry name" value="nrdI"/>
    <property type="match status" value="1"/>
</dbReference>
<proteinExistence type="inferred from homology"/>
<reference evidence="5 6" key="1">
    <citation type="submission" date="2010-08" db="EMBL/GenBank/DDBJ databases">
        <authorList>
            <person name="Durkin A.S."/>
            <person name="Madupu R."/>
            <person name="Torralba M."/>
            <person name="Gillis M."/>
            <person name="Methe B."/>
            <person name="Sutton G."/>
            <person name="Nelson K.E."/>
        </authorList>
    </citation>
    <scope>NUCLEOTIDE SEQUENCE [LARGE SCALE GENOMIC DNA]</scope>
    <source>
        <strain evidence="5 6">PB189-T1-4</strain>
    </source>
</reference>
<evidence type="ECO:0000256" key="1">
    <source>
        <dbReference type="ARBA" id="ARBA00003999"/>
    </source>
</evidence>
<dbReference type="EMBL" id="AEDQ01000016">
    <property type="protein sequence ID" value="EFL44420.1"/>
    <property type="molecule type" value="Genomic_DNA"/>
</dbReference>
<dbReference type="PIRSF" id="PIRSF005087">
    <property type="entry name" value="NrdI"/>
    <property type="match status" value="1"/>
</dbReference>
<evidence type="ECO:0000256" key="2">
    <source>
        <dbReference type="ARBA" id="ARBA00009942"/>
    </source>
</evidence>
<comment type="similarity">
    <text evidence="2 4">Belongs to the NrdI family.</text>
</comment>
<name>A0ABN0B0U1_9ACTN</name>
<dbReference type="PANTHER" id="PTHR37297">
    <property type="entry name" value="PROTEIN NRDI"/>
    <property type="match status" value="1"/>
</dbReference>
<keyword evidence="6" id="KW-1185">Reference proteome</keyword>